<dbReference type="GO" id="GO:0005886">
    <property type="term" value="C:plasma membrane"/>
    <property type="evidence" value="ECO:0007669"/>
    <property type="project" value="TreeGrafter"/>
</dbReference>
<dbReference type="PROSITE" id="PS50850">
    <property type="entry name" value="MFS"/>
    <property type="match status" value="1"/>
</dbReference>
<dbReference type="InterPro" id="IPR011701">
    <property type="entry name" value="MFS"/>
</dbReference>
<dbReference type="InterPro" id="IPR005828">
    <property type="entry name" value="MFS_sugar_transport-like"/>
</dbReference>
<feature type="transmembrane region" description="Helical" evidence="5">
    <location>
        <begin position="136"/>
        <end position="166"/>
    </location>
</feature>
<accession>A0A1E3BK26</accession>
<dbReference type="AlphaFoldDB" id="A0A1E3BK26"/>
<feature type="transmembrane region" description="Helical" evidence="5">
    <location>
        <begin position="237"/>
        <end position="260"/>
    </location>
</feature>
<evidence type="ECO:0000313" key="8">
    <source>
        <dbReference type="Proteomes" id="UP000094569"/>
    </source>
</evidence>
<evidence type="ECO:0000256" key="4">
    <source>
        <dbReference type="ARBA" id="ARBA00023136"/>
    </source>
</evidence>
<keyword evidence="2 5" id="KW-0812">Transmembrane</keyword>
<dbReference type="VEuPathDB" id="FungiDB:SI65_02158"/>
<reference evidence="7 8" key="1">
    <citation type="journal article" date="2016" name="BMC Genomics">
        <title>Comparative genomic and transcriptomic analyses of the Fuzhuan brick tea-fermentation fungus Aspergillus cristatus.</title>
        <authorList>
            <person name="Ge Y."/>
            <person name="Wang Y."/>
            <person name="Liu Y."/>
            <person name="Tan Y."/>
            <person name="Ren X."/>
            <person name="Zhang X."/>
            <person name="Hyde K.D."/>
            <person name="Liu Y."/>
            <person name="Liu Z."/>
        </authorList>
    </citation>
    <scope>NUCLEOTIDE SEQUENCE [LARGE SCALE GENOMIC DNA]</scope>
    <source>
        <strain evidence="7 8">GZAAS20.1005</strain>
    </source>
</reference>
<evidence type="ECO:0000256" key="2">
    <source>
        <dbReference type="ARBA" id="ARBA00022692"/>
    </source>
</evidence>
<dbReference type="SUPFAM" id="SSF103473">
    <property type="entry name" value="MFS general substrate transporter"/>
    <property type="match status" value="1"/>
</dbReference>
<dbReference type="STRING" id="573508.A0A1E3BK26"/>
<comment type="caution">
    <text evidence="7">The sequence shown here is derived from an EMBL/GenBank/DDBJ whole genome shotgun (WGS) entry which is preliminary data.</text>
</comment>
<comment type="subcellular location">
    <subcellularLocation>
        <location evidence="1">Membrane</location>
        <topology evidence="1">Multi-pass membrane protein</topology>
    </subcellularLocation>
</comment>
<feature type="transmembrane region" description="Helical" evidence="5">
    <location>
        <begin position="172"/>
        <end position="193"/>
    </location>
</feature>
<dbReference type="Proteomes" id="UP000094569">
    <property type="component" value="Unassembled WGS sequence"/>
</dbReference>
<evidence type="ECO:0000313" key="7">
    <source>
        <dbReference type="EMBL" id="ODM21315.1"/>
    </source>
</evidence>
<dbReference type="GO" id="GO:0022857">
    <property type="term" value="F:transmembrane transporter activity"/>
    <property type="evidence" value="ECO:0007669"/>
    <property type="project" value="InterPro"/>
</dbReference>
<dbReference type="InterPro" id="IPR036259">
    <property type="entry name" value="MFS_trans_sf"/>
</dbReference>
<keyword evidence="4 5" id="KW-0472">Membrane</keyword>
<evidence type="ECO:0000256" key="3">
    <source>
        <dbReference type="ARBA" id="ARBA00022989"/>
    </source>
</evidence>
<gene>
    <name evidence="7" type="ORF">SI65_02158</name>
</gene>
<dbReference type="OrthoDB" id="446368at2759"/>
<dbReference type="EMBL" id="JXNT01000002">
    <property type="protein sequence ID" value="ODM21315.1"/>
    <property type="molecule type" value="Genomic_DNA"/>
</dbReference>
<feature type="domain" description="Major facilitator superfamily (MFS) profile" evidence="6">
    <location>
        <begin position="1"/>
        <end position="339"/>
    </location>
</feature>
<keyword evidence="8" id="KW-1185">Reference proteome</keyword>
<feature type="transmembrane region" description="Helical" evidence="5">
    <location>
        <begin position="33"/>
        <end position="53"/>
    </location>
</feature>
<feature type="transmembrane region" description="Helical" evidence="5">
    <location>
        <begin position="65"/>
        <end position="85"/>
    </location>
</feature>
<evidence type="ECO:0000256" key="1">
    <source>
        <dbReference type="ARBA" id="ARBA00004141"/>
    </source>
</evidence>
<proteinExistence type="predicted"/>
<organism evidence="7 8">
    <name type="scientific">Aspergillus cristatus</name>
    <name type="common">Chinese Fuzhuan brick tea-fermentation fungus</name>
    <name type="synonym">Eurotium cristatum</name>
    <dbReference type="NCBI Taxonomy" id="573508"/>
    <lineage>
        <taxon>Eukaryota</taxon>
        <taxon>Fungi</taxon>
        <taxon>Dikarya</taxon>
        <taxon>Ascomycota</taxon>
        <taxon>Pezizomycotina</taxon>
        <taxon>Eurotiomycetes</taxon>
        <taxon>Eurotiomycetidae</taxon>
        <taxon>Eurotiales</taxon>
        <taxon>Aspergillaceae</taxon>
        <taxon>Aspergillus</taxon>
        <taxon>Aspergillus subgen. Aspergillus</taxon>
    </lineage>
</organism>
<dbReference type="Pfam" id="PF00083">
    <property type="entry name" value="Sugar_tr"/>
    <property type="match status" value="1"/>
</dbReference>
<dbReference type="PANTHER" id="PTHR23502:SF47">
    <property type="entry name" value="MAJOR FACILITATOR SUPERFAMILY (MFS) PROFILE DOMAIN-CONTAINING PROTEIN-RELATED"/>
    <property type="match status" value="1"/>
</dbReference>
<dbReference type="PANTHER" id="PTHR23502">
    <property type="entry name" value="MAJOR FACILITATOR SUPERFAMILY"/>
    <property type="match status" value="1"/>
</dbReference>
<dbReference type="Gene3D" id="1.20.1250.20">
    <property type="entry name" value="MFS general substrate transporter like domains"/>
    <property type="match status" value="1"/>
</dbReference>
<evidence type="ECO:0000259" key="6">
    <source>
        <dbReference type="PROSITE" id="PS50850"/>
    </source>
</evidence>
<protein>
    <recommendedName>
        <fullName evidence="6">Major facilitator superfamily (MFS) profile domain-containing protein</fullName>
    </recommendedName>
</protein>
<feature type="transmembrane region" description="Helical" evidence="5">
    <location>
        <begin position="97"/>
        <end position="115"/>
    </location>
</feature>
<evidence type="ECO:0000256" key="5">
    <source>
        <dbReference type="SAM" id="Phobius"/>
    </source>
</evidence>
<dbReference type="Pfam" id="PF07690">
    <property type="entry name" value="MFS_1"/>
    <property type="match status" value="1"/>
</dbReference>
<keyword evidence="3 5" id="KW-1133">Transmembrane helix</keyword>
<dbReference type="InterPro" id="IPR020846">
    <property type="entry name" value="MFS_dom"/>
</dbReference>
<sequence length="339" mass="37795">MLGLMTISVTFASSVFSTAMQPTLRQFGVSQEVMVLRTILFVLGFSFGPSIFGPLSELYGRKMPLFMGLFIFSIFQITVAVAQNLQTIFVRRFLSSVFASAPLAIVWLFFVFLGCDEANDKVGGMLADIFDPVDRATAVAIFAANTFIGPVAGPVVCSFITMSYLGWRGIEYITAIMAFFFATVCFFFVPETFKPVLIQQRAKRLRHETKNWALHVKSEEKPVDVKVIGHNYLLRPIVLIALEPILVLITLYTGFIYRFLYLCFEAYPISFQEERGWNMGVGELPSIAATVRVLCGCGIIIFFTKVRFQSVLEKTGKVIPGERLIPMMIGGVLLPAGVF</sequence>
<name>A0A1E3BK26_ASPCR</name>